<organism evidence="1 2">
    <name type="scientific">Smallanthus sonchifolius</name>
    <dbReference type="NCBI Taxonomy" id="185202"/>
    <lineage>
        <taxon>Eukaryota</taxon>
        <taxon>Viridiplantae</taxon>
        <taxon>Streptophyta</taxon>
        <taxon>Embryophyta</taxon>
        <taxon>Tracheophyta</taxon>
        <taxon>Spermatophyta</taxon>
        <taxon>Magnoliopsida</taxon>
        <taxon>eudicotyledons</taxon>
        <taxon>Gunneridae</taxon>
        <taxon>Pentapetalae</taxon>
        <taxon>asterids</taxon>
        <taxon>campanulids</taxon>
        <taxon>Asterales</taxon>
        <taxon>Asteraceae</taxon>
        <taxon>Asteroideae</taxon>
        <taxon>Heliantheae alliance</taxon>
        <taxon>Millerieae</taxon>
        <taxon>Smallanthus</taxon>
    </lineage>
</organism>
<dbReference type="Proteomes" id="UP001056120">
    <property type="component" value="Linkage Group LG20"/>
</dbReference>
<dbReference type="EMBL" id="CM042037">
    <property type="protein sequence ID" value="KAI3743388.1"/>
    <property type="molecule type" value="Genomic_DNA"/>
</dbReference>
<comment type="caution">
    <text evidence="1">The sequence shown here is derived from an EMBL/GenBank/DDBJ whole genome shotgun (WGS) entry which is preliminary data.</text>
</comment>
<accession>A0ACB9DAI6</accession>
<gene>
    <name evidence="1" type="ORF">L1987_61096</name>
</gene>
<proteinExistence type="predicted"/>
<sequence>MAGDEADGSSNSGTELVDANSPFYLHPSDYPKQMQVNESLTDNNFNDWIQEMTNFLFAKNKIGFVDGSIKKPDKTDKKYMNWMRCDAMIKGWLTTAMEKEIRASVKYANTAAEIWKDLYERFGKESAPRTYEIKQSITMTRQEGSTVSGYFTKLRGLWDEIDTMLPVPRCECEGCSCDIGKKLMELKEKERLYEFLMGLNADFTVIRTQILAMKPTPTLGAAYHLVTEDEQQRNIVAGKKTTPESMAFQATQQRKREGQTQKKPWQRNEKSQLNTKAEHCTFCGRDGHVREGCFKVIGYPDWFFGKGKKEDVKPKAAVAETTSSPVPGLSDEQYGMFLKFFGKKDEQKEKSSPPAANMAGRMDKSCNWIMDSGATDSITHERGLLDNLTTNTNELPVTIPNGQTIPVKGNGEVLFKGGIRVKDVLFVPNFKCNLLSVRRLTQDLQCAITFFPDFFVMQGLRTRNLIGAGRCSGGLYIMEAMHGNPKAMTVEATNVWHKRLGHPSSIKLSHISFLKNVGFHSEKDLCDSCVRAKLTRLPFSTSSIKTTECFDMVHCDIWGSYRTLSLSSGSYFLTLVDDFSRAVWVYILKHKHEASDCLIC</sequence>
<protein>
    <submittedName>
        <fullName evidence="1">Uncharacterized protein</fullName>
    </submittedName>
</protein>
<evidence type="ECO:0000313" key="2">
    <source>
        <dbReference type="Proteomes" id="UP001056120"/>
    </source>
</evidence>
<reference evidence="2" key="1">
    <citation type="journal article" date="2022" name="Mol. Ecol. Resour.">
        <title>The genomes of chicory, endive, great burdock and yacon provide insights into Asteraceae palaeo-polyploidization history and plant inulin production.</title>
        <authorList>
            <person name="Fan W."/>
            <person name="Wang S."/>
            <person name="Wang H."/>
            <person name="Wang A."/>
            <person name="Jiang F."/>
            <person name="Liu H."/>
            <person name="Zhao H."/>
            <person name="Xu D."/>
            <person name="Zhang Y."/>
        </authorList>
    </citation>
    <scope>NUCLEOTIDE SEQUENCE [LARGE SCALE GENOMIC DNA]</scope>
    <source>
        <strain evidence="2">cv. Yunnan</strain>
    </source>
</reference>
<evidence type="ECO:0000313" key="1">
    <source>
        <dbReference type="EMBL" id="KAI3743388.1"/>
    </source>
</evidence>
<name>A0ACB9DAI6_9ASTR</name>
<reference evidence="1 2" key="2">
    <citation type="journal article" date="2022" name="Mol. Ecol. Resour.">
        <title>The genomes of chicory, endive, great burdock and yacon provide insights into Asteraceae paleo-polyploidization history and plant inulin production.</title>
        <authorList>
            <person name="Fan W."/>
            <person name="Wang S."/>
            <person name="Wang H."/>
            <person name="Wang A."/>
            <person name="Jiang F."/>
            <person name="Liu H."/>
            <person name="Zhao H."/>
            <person name="Xu D."/>
            <person name="Zhang Y."/>
        </authorList>
    </citation>
    <scope>NUCLEOTIDE SEQUENCE [LARGE SCALE GENOMIC DNA]</scope>
    <source>
        <strain evidence="2">cv. Yunnan</strain>
        <tissue evidence="1">Leaves</tissue>
    </source>
</reference>
<keyword evidence="2" id="KW-1185">Reference proteome</keyword>